<reference evidence="1" key="1">
    <citation type="journal article" date="1991" name="Nucleic Acids Res.">
        <title>A transposon with an unusual LTR arrangement from Chlamydomonas reinhardtii contains an internal tandem array of 76 bp repeats.</title>
        <authorList>
            <person name="Day A."/>
            <person name="Rochaix J.D."/>
        </authorList>
    </citation>
    <scope>NUCLEOTIDE SEQUENCE</scope>
    <source>
        <strain evidence="1">FUD44</strain>
    </source>
</reference>
<name>Q99197_CHLRE</name>
<protein>
    <submittedName>
        <fullName evidence="1">ORF23</fullName>
    </submittedName>
</protein>
<proteinExistence type="predicted"/>
<dbReference type="AlphaFoldDB" id="Q99197"/>
<sequence length="85" mass="8785">CGGTRGRCGVRGCLDSAAIRHFIHATHPVLAALSATSATSTRAGWGGHGGLGGVIGSCEAGGRRPLRATNELLGRLRHEWRLLSV</sequence>
<accession>Q99197</accession>
<organism evidence="1">
    <name type="scientific">Chlamydomonas reinhardtii</name>
    <name type="common">Chlamydomonas smithii</name>
    <dbReference type="NCBI Taxonomy" id="3055"/>
    <lineage>
        <taxon>Eukaryota</taxon>
        <taxon>Viridiplantae</taxon>
        <taxon>Chlorophyta</taxon>
        <taxon>core chlorophytes</taxon>
        <taxon>Chlorophyceae</taxon>
        <taxon>CS clade</taxon>
        <taxon>Chlamydomonadales</taxon>
        <taxon>Chlamydomonadaceae</taxon>
        <taxon>Chlamydomonas</taxon>
    </lineage>
</organism>
<evidence type="ECO:0000313" key="1">
    <source>
        <dbReference type="EMBL" id="CAA39688.1"/>
    </source>
</evidence>
<dbReference type="PIR" id="S14026">
    <property type="entry name" value="S14026"/>
</dbReference>
<dbReference type="EMBL" id="X56231">
    <property type="protein sequence ID" value="CAA39688.1"/>
    <property type="molecule type" value="Genomic_DNA"/>
</dbReference>